<evidence type="ECO:0000256" key="1">
    <source>
        <dbReference type="SAM" id="SignalP"/>
    </source>
</evidence>
<dbReference type="SMART" id="SM00635">
    <property type="entry name" value="BID_2"/>
    <property type="match status" value="3"/>
</dbReference>
<keyword evidence="4" id="KW-1185">Reference proteome</keyword>
<dbReference type="InterPro" id="IPR024078">
    <property type="entry name" value="LmbE-like_dom_sf"/>
</dbReference>
<feature type="domain" description="BIG2" evidence="2">
    <location>
        <begin position="196"/>
        <end position="273"/>
    </location>
</feature>
<reference evidence="3 4" key="1">
    <citation type="submission" date="2018-08" db="EMBL/GenBank/DDBJ databases">
        <title>A genome reference for cultivated species of the human gut microbiota.</title>
        <authorList>
            <person name="Zou Y."/>
            <person name="Xue W."/>
            <person name="Luo G."/>
        </authorList>
    </citation>
    <scope>NUCLEOTIDE SEQUENCE [LARGE SCALE GENOMIC DNA]</scope>
    <source>
        <strain evidence="3 4">AM44-11BH</strain>
    </source>
</reference>
<keyword evidence="1" id="KW-0732">Signal</keyword>
<dbReference type="PANTHER" id="PTHR23019">
    <property type="entry name" value="NUCLEAR PORE MEMBRANE GLYCOPROTEIN GP210-RELATED"/>
    <property type="match status" value="1"/>
</dbReference>
<feature type="domain" description="BIG2" evidence="2">
    <location>
        <begin position="31"/>
        <end position="109"/>
    </location>
</feature>
<feature type="chain" id="PRO_5019515463" description="BIG2 domain-containing protein" evidence="1">
    <location>
        <begin position="31"/>
        <end position="489"/>
    </location>
</feature>
<dbReference type="SUPFAM" id="SSF49373">
    <property type="entry name" value="Invasin/intimin cell-adhesion fragments"/>
    <property type="match status" value="3"/>
</dbReference>
<name>A0A413R6B5_9FIRM</name>
<accession>A0A413R6B5</accession>
<sequence length="489" mass="55233">MSKNSVTKKLITTLALLTCLCGIGTLSVHAAPKAVSFNNNSKKITMFTTQRKQLKVKLSGKYKKSDVVYSSSNKKVATVNKKGVVKALKKGNITVYAQIKGTSKKAKCKVKVFKNVKSIKVVGRKKHYYVGQQYQLNYKTTPKKTLEEITWNSSNDDVATISEDGLLTIKEKGKVKITVYSKETKVKKTYKIKTEEVPQISFKNGNKATVKYGNNYQIVLQYTNHDIEKIQYKSEDQSIATVDANGLVTTKRPGEVYITATPSKRKETLRMLLVVENKTGFFENSLLYDNIDTSGCNKLMIVAHPDDETLWGGAHLKSGNWFVVCLTNHFTDVRKNEFKSVMEKAGIKGIILDYPDLVRDANKKWVKYDWDSVKDGVAADVTKLIKSKNWDLIATHSPAGETGHIHHKNTDQAVTNACISTGNYDKLWYFGKCYWTIPSGLKRITDEELTFKQSLVDLYKNETKPINTYWAQMIPYENWVKATDYVAGK</sequence>
<dbReference type="EMBL" id="QSFD01000009">
    <property type="protein sequence ID" value="RHA17429.1"/>
    <property type="molecule type" value="Genomic_DNA"/>
</dbReference>
<organism evidence="3 4">
    <name type="scientific">Eubacterium ventriosum</name>
    <dbReference type="NCBI Taxonomy" id="39496"/>
    <lineage>
        <taxon>Bacteria</taxon>
        <taxon>Bacillati</taxon>
        <taxon>Bacillota</taxon>
        <taxon>Clostridia</taxon>
        <taxon>Eubacteriales</taxon>
        <taxon>Eubacteriaceae</taxon>
        <taxon>Eubacterium</taxon>
    </lineage>
</organism>
<dbReference type="InterPro" id="IPR003737">
    <property type="entry name" value="GlcNAc_PI_deacetylase-related"/>
</dbReference>
<feature type="domain" description="BIG2" evidence="2">
    <location>
        <begin position="115"/>
        <end position="191"/>
    </location>
</feature>
<protein>
    <recommendedName>
        <fullName evidence="2">BIG2 domain-containing protein</fullName>
    </recommendedName>
</protein>
<dbReference type="Gene3D" id="2.60.40.1080">
    <property type="match status" value="3"/>
</dbReference>
<dbReference type="InterPro" id="IPR003343">
    <property type="entry name" value="Big_2"/>
</dbReference>
<dbReference type="Pfam" id="PF02585">
    <property type="entry name" value="PIG-L"/>
    <property type="match status" value="1"/>
</dbReference>
<dbReference type="InterPro" id="IPR045197">
    <property type="entry name" value="NUP210-like"/>
</dbReference>
<dbReference type="RefSeq" id="WP_117971137.1">
    <property type="nucleotide sequence ID" value="NZ_QSFD01000009.1"/>
</dbReference>
<evidence type="ECO:0000313" key="4">
    <source>
        <dbReference type="Proteomes" id="UP000284779"/>
    </source>
</evidence>
<dbReference type="Gene3D" id="3.40.50.10320">
    <property type="entry name" value="LmbE-like"/>
    <property type="match status" value="1"/>
</dbReference>
<dbReference type="Pfam" id="PF02368">
    <property type="entry name" value="Big_2"/>
    <property type="match status" value="3"/>
</dbReference>
<evidence type="ECO:0000313" key="3">
    <source>
        <dbReference type="EMBL" id="RHA17429.1"/>
    </source>
</evidence>
<dbReference type="InterPro" id="IPR008964">
    <property type="entry name" value="Invasin/intimin_cell_adhesion"/>
</dbReference>
<dbReference type="SUPFAM" id="SSF102588">
    <property type="entry name" value="LmbE-like"/>
    <property type="match status" value="1"/>
</dbReference>
<comment type="caution">
    <text evidence="3">The sequence shown here is derived from an EMBL/GenBank/DDBJ whole genome shotgun (WGS) entry which is preliminary data.</text>
</comment>
<feature type="signal peptide" evidence="1">
    <location>
        <begin position="1"/>
        <end position="30"/>
    </location>
</feature>
<dbReference type="Proteomes" id="UP000284779">
    <property type="component" value="Unassembled WGS sequence"/>
</dbReference>
<dbReference type="PANTHER" id="PTHR23019:SF0">
    <property type="entry name" value="NUCLEAR PORE MEMBRANE GLYCOPROTEIN 210"/>
    <property type="match status" value="1"/>
</dbReference>
<gene>
    <name evidence="3" type="ORF">DW944_09585</name>
</gene>
<proteinExistence type="predicted"/>
<evidence type="ECO:0000259" key="2">
    <source>
        <dbReference type="SMART" id="SM00635"/>
    </source>
</evidence>
<dbReference type="AlphaFoldDB" id="A0A413R6B5"/>